<dbReference type="InterPro" id="IPR000477">
    <property type="entry name" value="RT_dom"/>
</dbReference>
<dbReference type="SUPFAM" id="SSF56672">
    <property type="entry name" value="DNA/RNA polymerases"/>
    <property type="match status" value="1"/>
</dbReference>
<accession>A0A430URI5</accession>
<dbReference type="Proteomes" id="UP000287173">
    <property type="component" value="Unassembled WGS sequence"/>
</dbReference>
<dbReference type="InterPro" id="IPR051083">
    <property type="entry name" value="GrpII_Intron_Splice-Mob/Def"/>
</dbReference>
<dbReference type="PROSITE" id="PS50878">
    <property type="entry name" value="RT_POL"/>
    <property type="match status" value="1"/>
</dbReference>
<comment type="caution">
    <text evidence="2">The sequence shown here is derived from an EMBL/GenBank/DDBJ whole genome shotgun (WGS) entry which is preliminary data.</text>
</comment>
<dbReference type="InterPro" id="IPR043502">
    <property type="entry name" value="DNA/RNA_pol_sf"/>
</dbReference>
<evidence type="ECO:0000313" key="2">
    <source>
        <dbReference type="EMBL" id="RTI10860.1"/>
    </source>
</evidence>
<gene>
    <name evidence="2" type="ORF">CSW30_03305</name>
</gene>
<sequence>MPKTYTRLWGRVASFGALLRAHRKARRGHSRAVEVLRFEMDLEDNLFAIVEALNTRTWRTGPYRYLFVRDPKPRQVVAVPYSNRVVHHALVSVLEEIYEPRFIYDSYACRKGKGVHAGVARALKFIRAVSRKGPVYALKADVAQYFASIDRDRLLALLSRYVADPDVLWLCEEIACSYPGPGLPLGNLTSQLWGNVYLHELDLFVKQTLRERYYIRYMDDFVILSNDKAHLHRLRREIETFLRDRLGLRLHPKTQVFPVREGYGRPLDFLGYRIYPDRVLLRKRTILRIRRALRALSRKAKDHPDLAARLRRTANSYLGLVKHSANHNLYAWVAQFLTDSVIELGEI</sequence>
<reference evidence="2 3" key="1">
    <citation type="journal article" date="2019" name="Extremophiles">
        <title>Biogeography of thermophiles and predominance of Thermus scotoductus in domestic water heaters.</title>
        <authorList>
            <person name="Wilpiszeski R.L."/>
            <person name="Zhang Z."/>
            <person name="House C.H."/>
        </authorList>
    </citation>
    <scope>NUCLEOTIDE SEQUENCE [LARGE SCALE GENOMIC DNA]</scope>
    <source>
        <strain evidence="2 3">17_S17</strain>
    </source>
</reference>
<dbReference type="PANTHER" id="PTHR34047:SF8">
    <property type="entry name" value="PROTEIN YKFC"/>
    <property type="match status" value="1"/>
</dbReference>
<dbReference type="AlphaFoldDB" id="A0A430URI5"/>
<protein>
    <submittedName>
        <fullName evidence="2">RNA-dependent DNA polymerase</fullName>
    </submittedName>
</protein>
<dbReference type="Pfam" id="PF00078">
    <property type="entry name" value="RVT_1"/>
    <property type="match status" value="1"/>
</dbReference>
<evidence type="ECO:0000259" key="1">
    <source>
        <dbReference type="PROSITE" id="PS50878"/>
    </source>
</evidence>
<evidence type="ECO:0000313" key="3">
    <source>
        <dbReference type="Proteomes" id="UP000287173"/>
    </source>
</evidence>
<proteinExistence type="predicted"/>
<dbReference type="EMBL" id="PEMG01000066">
    <property type="protein sequence ID" value="RTI10860.1"/>
    <property type="molecule type" value="Genomic_DNA"/>
</dbReference>
<name>A0A430URI5_THESC</name>
<organism evidence="2 3">
    <name type="scientific">Thermus scotoductus</name>
    <dbReference type="NCBI Taxonomy" id="37636"/>
    <lineage>
        <taxon>Bacteria</taxon>
        <taxon>Thermotogati</taxon>
        <taxon>Deinococcota</taxon>
        <taxon>Deinococci</taxon>
        <taxon>Thermales</taxon>
        <taxon>Thermaceae</taxon>
        <taxon>Thermus</taxon>
    </lineage>
</organism>
<feature type="domain" description="Reverse transcriptase" evidence="1">
    <location>
        <begin position="1"/>
        <end position="274"/>
    </location>
</feature>
<dbReference type="CDD" id="cd01651">
    <property type="entry name" value="RT_G2_intron"/>
    <property type="match status" value="1"/>
</dbReference>
<dbReference type="PANTHER" id="PTHR34047">
    <property type="entry name" value="NUCLEAR INTRON MATURASE 1, MITOCHONDRIAL-RELATED"/>
    <property type="match status" value="1"/>
</dbReference>